<dbReference type="InterPro" id="IPR015876">
    <property type="entry name" value="Acyl-CoA_DS"/>
</dbReference>
<comment type="subcellular location">
    <subcellularLocation>
        <location evidence="1">Membrane</location>
        <topology evidence="1">Multi-pass membrane protein</topology>
    </subcellularLocation>
</comment>
<keyword evidence="4 12" id="KW-0812">Transmembrane</keyword>
<accession>A0A072N5X0</accession>
<evidence type="ECO:0000256" key="10">
    <source>
        <dbReference type="ARBA" id="ARBA00023136"/>
    </source>
</evidence>
<keyword evidence="10 12" id="KW-0472">Membrane</keyword>
<feature type="transmembrane region" description="Helical" evidence="12">
    <location>
        <begin position="66"/>
        <end position="86"/>
    </location>
</feature>
<evidence type="ECO:0000256" key="8">
    <source>
        <dbReference type="ARBA" id="ARBA00023004"/>
    </source>
</evidence>
<proteinExistence type="inferred from homology"/>
<dbReference type="PANTHER" id="PTHR11351">
    <property type="entry name" value="ACYL-COA DESATURASE"/>
    <property type="match status" value="1"/>
</dbReference>
<dbReference type="GO" id="GO:0016020">
    <property type="term" value="C:membrane"/>
    <property type="evidence" value="ECO:0007669"/>
    <property type="project" value="UniProtKB-SubCell"/>
</dbReference>
<feature type="transmembrane region" description="Helical" evidence="12">
    <location>
        <begin position="216"/>
        <end position="237"/>
    </location>
</feature>
<evidence type="ECO:0000256" key="11">
    <source>
        <dbReference type="ARBA" id="ARBA00023160"/>
    </source>
</evidence>
<feature type="transmembrane region" description="Helical" evidence="12">
    <location>
        <begin position="42"/>
        <end position="60"/>
    </location>
</feature>
<evidence type="ECO:0000259" key="13">
    <source>
        <dbReference type="Pfam" id="PF00487"/>
    </source>
</evidence>
<keyword evidence="9" id="KW-0443">Lipid metabolism</keyword>
<evidence type="ECO:0000256" key="1">
    <source>
        <dbReference type="ARBA" id="ARBA00004141"/>
    </source>
</evidence>
<name>A0A072N5X0_9GAMM</name>
<dbReference type="GO" id="GO:0016717">
    <property type="term" value="F:oxidoreductase activity, acting on paired donors, with oxidation of a pair of donors resulting in the reduction of molecular oxygen to two molecules of water"/>
    <property type="evidence" value="ECO:0007669"/>
    <property type="project" value="InterPro"/>
</dbReference>
<keyword evidence="15" id="KW-1185">Reference proteome</keyword>
<evidence type="ECO:0000313" key="14">
    <source>
        <dbReference type="EMBL" id="KEF32373.1"/>
    </source>
</evidence>
<keyword evidence="11" id="KW-0275">Fatty acid biosynthesis</keyword>
<keyword evidence="3" id="KW-0444">Lipid biosynthesis</keyword>
<evidence type="ECO:0000256" key="3">
    <source>
        <dbReference type="ARBA" id="ARBA00022516"/>
    </source>
</evidence>
<comment type="caution">
    <text evidence="14">The sequence shown here is derived from an EMBL/GenBank/DDBJ whole genome shotgun (WGS) entry which is preliminary data.</text>
</comment>
<evidence type="ECO:0000256" key="5">
    <source>
        <dbReference type="ARBA" id="ARBA00022832"/>
    </source>
</evidence>
<keyword evidence="8" id="KW-0408">Iron</keyword>
<feature type="domain" description="Fatty acid desaturase" evidence="13">
    <location>
        <begin position="69"/>
        <end position="286"/>
    </location>
</feature>
<keyword evidence="6 12" id="KW-1133">Transmembrane helix</keyword>
<dbReference type="Pfam" id="PF00487">
    <property type="entry name" value="FA_desaturase"/>
    <property type="match status" value="1"/>
</dbReference>
<sequence>MIYLVSKMSGNNVQYLLTNILRWFDSNAGSDHIDAHSRSFNIIRVLPFIALHLACFLAIFTGVSAFAAWFAVGFFLVRMFAITGFYHRYFAHKTFKTSRIAQFLFALLGASSAQRGPLWWAAHHRHHHQYSDHELDLHSPHQGGFWWSHAGWFTCDAGFITDERRVRDWLKFPELRLINRFDSMVPALAAVGIYGLGEALAAWAPGLETNGLQLLVWGFFISTVALFHATVSINSLAHVWGKRRFDTDDDSRNNFWLALLTLGEGWHNNHHRWPQSVRQGFRWYEIDVTWYGLWLMSKLGIIWDLNPIPEHIQKETETLDSLRRKRS</sequence>
<dbReference type="GO" id="GO:0006633">
    <property type="term" value="P:fatty acid biosynthetic process"/>
    <property type="evidence" value="ECO:0007669"/>
    <property type="project" value="UniProtKB-KW"/>
</dbReference>
<dbReference type="CDD" id="cd03505">
    <property type="entry name" value="Delta9-FADS-like"/>
    <property type="match status" value="1"/>
</dbReference>
<dbReference type="PANTHER" id="PTHR11351:SF31">
    <property type="entry name" value="DESATURASE 1, ISOFORM A-RELATED"/>
    <property type="match status" value="1"/>
</dbReference>
<keyword evidence="5" id="KW-0276">Fatty acid metabolism</keyword>
<reference evidence="14 15" key="1">
    <citation type="submission" date="2012-12" db="EMBL/GenBank/DDBJ databases">
        <title>Genome assembly of Marinobacter sp. AK21.</title>
        <authorList>
            <person name="Khatri I."/>
            <person name="Kumar R."/>
            <person name="Vaidya B."/>
            <person name="Subramanian S."/>
            <person name="Pinnaka A."/>
        </authorList>
    </citation>
    <scope>NUCLEOTIDE SEQUENCE [LARGE SCALE GENOMIC DNA]</scope>
    <source>
        <strain evidence="14 15">AK21</strain>
    </source>
</reference>
<dbReference type="RefSeq" id="WP_051668934.1">
    <property type="nucleotide sequence ID" value="NZ_ANIE01000003.1"/>
</dbReference>
<evidence type="ECO:0000256" key="6">
    <source>
        <dbReference type="ARBA" id="ARBA00022989"/>
    </source>
</evidence>
<evidence type="ECO:0000256" key="9">
    <source>
        <dbReference type="ARBA" id="ARBA00023098"/>
    </source>
</evidence>
<feature type="transmembrane region" description="Helical" evidence="12">
    <location>
        <begin position="185"/>
        <end position="204"/>
    </location>
</feature>
<keyword evidence="7" id="KW-0560">Oxidoreductase</keyword>
<protein>
    <submittedName>
        <fullName evidence="14">Fatty acid desaturase</fullName>
    </submittedName>
</protein>
<evidence type="ECO:0000256" key="12">
    <source>
        <dbReference type="SAM" id="Phobius"/>
    </source>
</evidence>
<evidence type="ECO:0000313" key="15">
    <source>
        <dbReference type="Proteomes" id="UP000035057"/>
    </source>
</evidence>
<dbReference type="EMBL" id="ANIE01000003">
    <property type="protein sequence ID" value="KEF32373.1"/>
    <property type="molecule type" value="Genomic_DNA"/>
</dbReference>
<evidence type="ECO:0000256" key="4">
    <source>
        <dbReference type="ARBA" id="ARBA00022692"/>
    </source>
</evidence>
<organism evidence="14 15">
    <name type="scientific">Marinobacter nitratireducens</name>
    <dbReference type="NCBI Taxonomy" id="1137280"/>
    <lineage>
        <taxon>Bacteria</taxon>
        <taxon>Pseudomonadati</taxon>
        <taxon>Pseudomonadota</taxon>
        <taxon>Gammaproteobacteria</taxon>
        <taxon>Pseudomonadales</taxon>
        <taxon>Marinobacteraceae</taxon>
        <taxon>Marinobacter</taxon>
    </lineage>
</organism>
<dbReference type="STRING" id="1137280.D777_01007"/>
<comment type="similarity">
    <text evidence="2">Belongs to the fatty acid desaturase type 2 family.</text>
</comment>
<gene>
    <name evidence="14" type="ORF">D777_01007</name>
</gene>
<dbReference type="AlphaFoldDB" id="A0A072N5X0"/>
<dbReference type="PATRIC" id="fig|1137280.3.peg.823"/>
<evidence type="ECO:0000256" key="7">
    <source>
        <dbReference type="ARBA" id="ARBA00023002"/>
    </source>
</evidence>
<dbReference type="Proteomes" id="UP000035057">
    <property type="component" value="Unassembled WGS sequence"/>
</dbReference>
<dbReference type="InterPro" id="IPR005804">
    <property type="entry name" value="FA_desaturase_dom"/>
</dbReference>
<evidence type="ECO:0000256" key="2">
    <source>
        <dbReference type="ARBA" id="ARBA00008749"/>
    </source>
</evidence>